<protein>
    <submittedName>
        <fullName evidence="3">DUF2807 domain-containing protein</fullName>
    </submittedName>
</protein>
<sequence length="234" mass="23615">MRPLILSVLLLAAWSTGASAATRSFAPASFDRIEVTGPFTVDVRTGPAPSAHAIGSDKALDRLVVEVRGRTLLVSAKRDDWGNWIGLNGGDLGKVVVHVTTPALHAAALTGSGDLTVDRVRAPRFNLSLTGSGDVAIGALNSGRLDVSVTGSGNARVAGRAQKLRLALQGSGDIDAAKLAAADAEVNVAGSGDAVLNASRTATVSLMGSGDVRIGGKARCTVNKHGSGDVTCGG</sequence>
<feature type="domain" description="Putative auto-transporter adhesin head GIN" evidence="2">
    <location>
        <begin position="30"/>
        <end position="217"/>
    </location>
</feature>
<evidence type="ECO:0000313" key="4">
    <source>
        <dbReference type="Proteomes" id="UP000244162"/>
    </source>
</evidence>
<evidence type="ECO:0000256" key="1">
    <source>
        <dbReference type="SAM" id="SignalP"/>
    </source>
</evidence>
<dbReference type="RefSeq" id="WP_107967743.1">
    <property type="nucleotide sequence ID" value="NZ_NWBU01000009.1"/>
</dbReference>
<keyword evidence="4" id="KW-1185">Reference proteome</keyword>
<dbReference type="EMBL" id="NWBU01000009">
    <property type="protein sequence ID" value="PTQ10720.1"/>
    <property type="molecule type" value="Genomic_DNA"/>
</dbReference>
<dbReference type="Proteomes" id="UP000244162">
    <property type="component" value="Unassembled WGS sequence"/>
</dbReference>
<keyword evidence="1" id="KW-0732">Signal</keyword>
<organism evidence="3 4">
    <name type="scientific">Sphingomonas oleivorans</name>
    <dbReference type="NCBI Taxonomy" id="1735121"/>
    <lineage>
        <taxon>Bacteria</taxon>
        <taxon>Pseudomonadati</taxon>
        <taxon>Pseudomonadota</taxon>
        <taxon>Alphaproteobacteria</taxon>
        <taxon>Sphingomonadales</taxon>
        <taxon>Sphingomonadaceae</taxon>
        <taxon>Sphingomonas</taxon>
    </lineage>
</organism>
<dbReference type="OrthoDB" id="7841570at2"/>
<reference evidence="3 4" key="1">
    <citation type="submission" date="2017-09" db="EMBL/GenBank/DDBJ databases">
        <title>Sphingomonas panjinensis sp.nov., isolated from oil-contaminated soil.</title>
        <authorList>
            <person name="Wang L."/>
            <person name="Chen L."/>
        </authorList>
    </citation>
    <scope>NUCLEOTIDE SEQUENCE [LARGE SCALE GENOMIC DNA]</scope>
    <source>
        <strain evidence="3 4">FW-11</strain>
    </source>
</reference>
<dbReference type="AlphaFoldDB" id="A0A2T5FX60"/>
<feature type="signal peptide" evidence="1">
    <location>
        <begin position="1"/>
        <end position="20"/>
    </location>
</feature>
<dbReference type="PANTHER" id="PTHR39200">
    <property type="entry name" value="HYPOTHETICAL EXPORTED PROTEIN"/>
    <property type="match status" value="1"/>
</dbReference>
<gene>
    <name evidence="3" type="ORF">CLG96_09930</name>
</gene>
<dbReference type="InterPro" id="IPR021255">
    <property type="entry name" value="DUF2807"/>
</dbReference>
<feature type="chain" id="PRO_5015524418" evidence="1">
    <location>
        <begin position="21"/>
        <end position="234"/>
    </location>
</feature>
<name>A0A2T5FX60_9SPHN</name>
<evidence type="ECO:0000259" key="2">
    <source>
        <dbReference type="Pfam" id="PF10988"/>
    </source>
</evidence>
<accession>A0A2T5FX60</accession>
<dbReference type="Pfam" id="PF10988">
    <property type="entry name" value="DUF2807"/>
    <property type="match status" value="1"/>
</dbReference>
<comment type="caution">
    <text evidence="3">The sequence shown here is derived from an EMBL/GenBank/DDBJ whole genome shotgun (WGS) entry which is preliminary data.</text>
</comment>
<dbReference type="Gene3D" id="2.160.20.120">
    <property type="match status" value="1"/>
</dbReference>
<proteinExistence type="predicted"/>
<evidence type="ECO:0000313" key="3">
    <source>
        <dbReference type="EMBL" id="PTQ10720.1"/>
    </source>
</evidence>
<dbReference type="PANTHER" id="PTHR39200:SF1">
    <property type="entry name" value="AUTO-TRANSPORTER ADHESIN HEAD GIN DOMAIN-CONTAINING PROTEIN-RELATED"/>
    <property type="match status" value="1"/>
</dbReference>